<proteinExistence type="predicted"/>
<dbReference type="InterPro" id="IPR038717">
    <property type="entry name" value="Tc1-like_DDE_dom"/>
</dbReference>
<dbReference type="InterPro" id="IPR012337">
    <property type="entry name" value="RNaseH-like_sf"/>
</dbReference>
<dbReference type="Proteomes" id="UP000284706">
    <property type="component" value="Unassembled WGS sequence"/>
</dbReference>
<dbReference type="InterPro" id="IPR009057">
    <property type="entry name" value="Homeodomain-like_sf"/>
</dbReference>
<dbReference type="Pfam" id="PF13358">
    <property type="entry name" value="DDE_3"/>
    <property type="match status" value="1"/>
</dbReference>
<dbReference type="InParanoid" id="A0A409YV42"/>
<evidence type="ECO:0000313" key="3">
    <source>
        <dbReference type="Proteomes" id="UP000284706"/>
    </source>
</evidence>
<name>A0A409YV42_9AGAR</name>
<dbReference type="PANTHER" id="PTHR46564:SF1">
    <property type="entry name" value="TRANSPOSASE"/>
    <property type="match status" value="1"/>
</dbReference>
<keyword evidence="3" id="KW-1185">Reference proteome</keyword>
<dbReference type="STRING" id="231916.A0A409YV42"/>
<reference evidence="2 3" key="1">
    <citation type="journal article" date="2018" name="Evol. Lett.">
        <title>Horizontal gene cluster transfer increased hallucinogenic mushroom diversity.</title>
        <authorList>
            <person name="Reynolds H.T."/>
            <person name="Vijayakumar V."/>
            <person name="Gluck-Thaler E."/>
            <person name="Korotkin H.B."/>
            <person name="Matheny P.B."/>
            <person name="Slot J.C."/>
        </authorList>
    </citation>
    <scope>NUCLEOTIDE SEQUENCE [LARGE SCALE GENOMIC DNA]</scope>
    <source>
        <strain evidence="2 3">SRW20</strain>
    </source>
</reference>
<accession>A0A409YV42</accession>
<feature type="domain" description="Tc1-like transposase DDE" evidence="1">
    <location>
        <begin position="147"/>
        <end position="283"/>
    </location>
</feature>
<dbReference type="GO" id="GO:0003676">
    <property type="term" value="F:nucleic acid binding"/>
    <property type="evidence" value="ECO:0007669"/>
    <property type="project" value="InterPro"/>
</dbReference>
<dbReference type="InterPro" id="IPR047655">
    <property type="entry name" value="Transpos_IS630-like"/>
</dbReference>
<dbReference type="SUPFAM" id="SSF46689">
    <property type="entry name" value="Homeodomain-like"/>
    <property type="match status" value="1"/>
</dbReference>
<organism evidence="2 3">
    <name type="scientific">Gymnopilus dilepis</name>
    <dbReference type="NCBI Taxonomy" id="231916"/>
    <lineage>
        <taxon>Eukaryota</taxon>
        <taxon>Fungi</taxon>
        <taxon>Dikarya</taxon>
        <taxon>Basidiomycota</taxon>
        <taxon>Agaricomycotina</taxon>
        <taxon>Agaricomycetes</taxon>
        <taxon>Agaricomycetidae</taxon>
        <taxon>Agaricales</taxon>
        <taxon>Agaricineae</taxon>
        <taxon>Hymenogastraceae</taxon>
        <taxon>Gymnopilus</taxon>
    </lineage>
</organism>
<evidence type="ECO:0000313" key="2">
    <source>
        <dbReference type="EMBL" id="PPR06839.1"/>
    </source>
</evidence>
<dbReference type="PANTHER" id="PTHR46564">
    <property type="entry name" value="TRANSPOSASE"/>
    <property type="match status" value="1"/>
</dbReference>
<gene>
    <name evidence="2" type="ORF">CVT26_003829</name>
</gene>
<dbReference type="AlphaFoldDB" id="A0A409YV42"/>
<dbReference type="OrthoDB" id="2266637at2759"/>
<dbReference type="Gene3D" id="3.30.420.10">
    <property type="entry name" value="Ribonuclease H-like superfamily/Ribonuclease H"/>
    <property type="match status" value="1"/>
</dbReference>
<comment type="caution">
    <text evidence="2">The sequence shown here is derived from an EMBL/GenBank/DDBJ whole genome shotgun (WGS) entry which is preliminary data.</text>
</comment>
<dbReference type="InterPro" id="IPR036397">
    <property type="entry name" value="RNaseH_sf"/>
</dbReference>
<protein>
    <recommendedName>
        <fullName evidence="1">Tc1-like transposase DDE domain-containing protein</fullName>
    </recommendedName>
</protein>
<sequence>MVFRKISRDIKERIMVLLDEGWIPAETAEIFGVSERSIYRWQSNVEAHGSVVPPRKPLQGRPRVLNADMTHDLSTLISEAPEMYLDEIQDWIALAHDVCISKPALHQNIADCGLTYKMLHKAAAERDEHARNEWRQAMQANWVASQCVVVDETSKDDRTLARLYGRAPSGHRATISANFVRGQRYSMVAAMGVEGYLATRVVEGSVDGEEFFDFIVNEVLPKMNRYPQDNSVLILDNCAIHKSEALREVVEACGVVLEFLPPYSPDFNPIEESFSCVKAWIRRHWLRIQNAEDPFIALYEASGAVTAAKAKEWFRHSGYNV</sequence>
<dbReference type="NCBIfam" id="NF033545">
    <property type="entry name" value="transpos_IS630"/>
    <property type="match status" value="1"/>
</dbReference>
<dbReference type="Pfam" id="PF13384">
    <property type="entry name" value="HTH_23"/>
    <property type="match status" value="1"/>
</dbReference>
<dbReference type="SUPFAM" id="SSF53098">
    <property type="entry name" value="Ribonuclease H-like"/>
    <property type="match status" value="1"/>
</dbReference>
<dbReference type="EMBL" id="NHYE01000242">
    <property type="protein sequence ID" value="PPR06839.1"/>
    <property type="molecule type" value="Genomic_DNA"/>
</dbReference>
<evidence type="ECO:0000259" key="1">
    <source>
        <dbReference type="Pfam" id="PF13358"/>
    </source>
</evidence>